<dbReference type="KEGG" id="ptm:GSPATT00035325001"/>
<dbReference type="RefSeq" id="XP_001433593.1">
    <property type="nucleotide sequence ID" value="XM_001433556.1"/>
</dbReference>
<reference evidence="1 2" key="1">
    <citation type="journal article" date="2006" name="Nature">
        <title>Global trends of whole-genome duplications revealed by the ciliate Paramecium tetraurelia.</title>
        <authorList>
            <consortium name="Genoscope"/>
            <person name="Aury J.-M."/>
            <person name="Jaillon O."/>
            <person name="Duret L."/>
            <person name="Noel B."/>
            <person name="Jubin C."/>
            <person name="Porcel B.M."/>
            <person name="Segurens B."/>
            <person name="Daubin V."/>
            <person name="Anthouard V."/>
            <person name="Aiach N."/>
            <person name="Arnaiz O."/>
            <person name="Billaut A."/>
            <person name="Beisson J."/>
            <person name="Blanc I."/>
            <person name="Bouhouche K."/>
            <person name="Camara F."/>
            <person name="Duharcourt S."/>
            <person name="Guigo R."/>
            <person name="Gogendeau D."/>
            <person name="Katinka M."/>
            <person name="Keller A.-M."/>
            <person name="Kissmehl R."/>
            <person name="Klotz C."/>
            <person name="Koll F."/>
            <person name="Le Moue A."/>
            <person name="Lepere C."/>
            <person name="Malinsky S."/>
            <person name="Nowacki M."/>
            <person name="Nowak J.K."/>
            <person name="Plattner H."/>
            <person name="Poulain J."/>
            <person name="Ruiz F."/>
            <person name="Serrano V."/>
            <person name="Zagulski M."/>
            <person name="Dessen P."/>
            <person name="Betermier M."/>
            <person name="Weissenbach J."/>
            <person name="Scarpelli C."/>
            <person name="Schachter V."/>
            <person name="Sperling L."/>
            <person name="Meyer E."/>
            <person name="Cohen J."/>
            <person name="Wincker P."/>
        </authorList>
    </citation>
    <scope>NUCLEOTIDE SEQUENCE [LARGE SCALE GENOMIC DNA]</scope>
    <source>
        <strain evidence="1 2">Stock d4-2</strain>
    </source>
</reference>
<protein>
    <recommendedName>
        <fullName evidence="3">B box-type domain-containing protein</fullName>
    </recommendedName>
</protein>
<evidence type="ECO:0000313" key="1">
    <source>
        <dbReference type="EMBL" id="CAK66196.1"/>
    </source>
</evidence>
<proteinExistence type="predicted"/>
<organism evidence="1 2">
    <name type="scientific">Paramecium tetraurelia</name>
    <dbReference type="NCBI Taxonomy" id="5888"/>
    <lineage>
        <taxon>Eukaryota</taxon>
        <taxon>Sar</taxon>
        <taxon>Alveolata</taxon>
        <taxon>Ciliophora</taxon>
        <taxon>Intramacronucleata</taxon>
        <taxon>Oligohymenophorea</taxon>
        <taxon>Peniculida</taxon>
        <taxon>Parameciidae</taxon>
        <taxon>Paramecium</taxon>
    </lineage>
</organism>
<gene>
    <name evidence="1" type="ORF">GSPATT00035325001</name>
</gene>
<name>A0C5X9_PARTE</name>
<evidence type="ECO:0008006" key="3">
    <source>
        <dbReference type="Google" id="ProtNLM"/>
    </source>
</evidence>
<dbReference type="GeneID" id="5019386"/>
<dbReference type="OMA" id="NIRCQER"/>
<dbReference type="Proteomes" id="UP000000600">
    <property type="component" value="Unassembled WGS sequence"/>
</dbReference>
<sequence>MNCYYHIHNQVTTICIAPHQFQCQRKLCAECQDEHGVDAQHMVSIKKFKQMVKQKLGDAQLDQKYQIASQKAKFKSVISSTQNMLKQFWEELSEAIRWIYEEIEIEVNSFNNIINEDVNPTELSNTEIEQLVQMGHRKNIRCQERFEKFYSVKVRKDVEFSKQ</sequence>
<dbReference type="EMBL" id="CT868043">
    <property type="protein sequence ID" value="CAK66196.1"/>
    <property type="molecule type" value="Genomic_DNA"/>
</dbReference>
<dbReference type="HOGENOM" id="CLU_1484753_0_0_1"/>
<accession>A0C5X9</accession>
<dbReference type="OrthoDB" id="317829at2759"/>
<dbReference type="InParanoid" id="A0C5X9"/>
<evidence type="ECO:0000313" key="2">
    <source>
        <dbReference type="Proteomes" id="UP000000600"/>
    </source>
</evidence>
<keyword evidence="2" id="KW-1185">Reference proteome</keyword>
<dbReference type="AlphaFoldDB" id="A0C5X9"/>